<organism evidence="1 2">
    <name type="scientific">Streblomastix strix</name>
    <dbReference type="NCBI Taxonomy" id="222440"/>
    <lineage>
        <taxon>Eukaryota</taxon>
        <taxon>Metamonada</taxon>
        <taxon>Preaxostyla</taxon>
        <taxon>Oxymonadida</taxon>
        <taxon>Streblomastigidae</taxon>
        <taxon>Streblomastix</taxon>
    </lineage>
</organism>
<dbReference type="AlphaFoldDB" id="A0A5J4WT68"/>
<evidence type="ECO:0000313" key="2">
    <source>
        <dbReference type="Proteomes" id="UP000324800"/>
    </source>
</evidence>
<dbReference type="Proteomes" id="UP000324800">
    <property type="component" value="Unassembled WGS sequence"/>
</dbReference>
<sequence>MSTITGSIFIKSGADNTVVLLGADGTKLISEFTITIDNSNYVKKDGDVQDIQGILRKTTLDQPYPEVTDNDYIKLVAVKVNSFHLSITVLSMVIQLQRNSLNHEVQISNETYSRTELDNKYVIWEGSIQQTITGRLKYVSIFGGTYDGTQDPVENIYLTQSEVDAKLTNYVNTTNNQSINRTKTFKTNVNATGFVKTGKDDTSVLLAGGGDRLLSSFDGIEYKTLTAFRVQDDVAVITHIPFPNHTVDKGSYIITHQREEPVMQTVIERETLQMTGMSIQLLMEQNQCHSNLGLLFEATDEFEDALTTPRNTASRRLNPHIDLTSFMITLQCEHNSNGVLIFDGLDTQNQNVSVELREAPIYQGNIDCYYNVDLMGRRQPPPILCPIHDTFWLFGPANGGSSVYDVNNTFDEVISQIEG</sequence>
<evidence type="ECO:0000313" key="1">
    <source>
        <dbReference type="EMBL" id="KAA6398158.1"/>
    </source>
</evidence>
<proteinExistence type="predicted"/>
<gene>
    <name evidence="1" type="ORF">EZS28_006316</name>
</gene>
<dbReference type="EMBL" id="SNRW01001019">
    <property type="protein sequence ID" value="KAA6398158.1"/>
    <property type="molecule type" value="Genomic_DNA"/>
</dbReference>
<comment type="caution">
    <text evidence="1">The sequence shown here is derived from an EMBL/GenBank/DDBJ whole genome shotgun (WGS) entry which is preliminary data.</text>
</comment>
<accession>A0A5J4WT68</accession>
<reference evidence="1 2" key="1">
    <citation type="submission" date="2019-03" db="EMBL/GenBank/DDBJ databases">
        <title>Single cell metagenomics reveals metabolic interactions within the superorganism composed of flagellate Streblomastix strix and complex community of Bacteroidetes bacteria on its surface.</title>
        <authorList>
            <person name="Treitli S.C."/>
            <person name="Kolisko M."/>
            <person name="Husnik F."/>
            <person name="Keeling P."/>
            <person name="Hampl V."/>
        </authorList>
    </citation>
    <scope>NUCLEOTIDE SEQUENCE [LARGE SCALE GENOMIC DNA]</scope>
    <source>
        <strain evidence="1">ST1C</strain>
    </source>
</reference>
<name>A0A5J4WT68_9EUKA</name>
<protein>
    <submittedName>
        <fullName evidence="1">Uncharacterized protein</fullName>
    </submittedName>
</protein>